<accession>A0A846YAP4</accession>
<reference evidence="1 2" key="1">
    <citation type="submission" date="2020-04" db="EMBL/GenBank/DDBJ databases">
        <title>MicrobeNet Type strains.</title>
        <authorList>
            <person name="Nicholson A.C."/>
        </authorList>
    </citation>
    <scope>NUCLEOTIDE SEQUENCE [LARGE SCALE GENOMIC DNA]</scope>
    <source>
        <strain evidence="1 2">JCM 12354</strain>
    </source>
</reference>
<dbReference type="InterPro" id="IPR027417">
    <property type="entry name" value="P-loop_NTPase"/>
</dbReference>
<keyword evidence="1" id="KW-0418">Kinase</keyword>
<evidence type="ECO:0000313" key="2">
    <source>
        <dbReference type="Proteomes" id="UP000565711"/>
    </source>
</evidence>
<protein>
    <submittedName>
        <fullName evidence="1">Kinase</fullName>
    </submittedName>
</protein>
<dbReference type="AlphaFoldDB" id="A0A846YAP4"/>
<keyword evidence="1" id="KW-0808">Transferase</keyword>
<name>A0A846YAP4_9NOCA</name>
<proteinExistence type="predicted"/>
<dbReference type="EMBL" id="JAAXOP010000027">
    <property type="protein sequence ID" value="NKY54268.1"/>
    <property type="molecule type" value="Genomic_DNA"/>
</dbReference>
<dbReference type="SUPFAM" id="SSF52540">
    <property type="entry name" value="P-loop containing nucleoside triphosphate hydrolases"/>
    <property type="match status" value="1"/>
</dbReference>
<comment type="caution">
    <text evidence="1">The sequence shown here is derived from an EMBL/GenBank/DDBJ whole genome shotgun (WGS) entry which is preliminary data.</text>
</comment>
<dbReference type="Pfam" id="PF13671">
    <property type="entry name" value="AAA_33"/>
    <property type="match status" value="1"/>
</dbReference>
<dbReference type="Proteomes" id="UP000565711">
    <property type="component" value="Unassembled WGS sequence"/>
</dbReference>
<gene>
    <name evidence="1" type="ORF">HGA08_29190</name>
</gene>
<dbReference type="GO" id="GO:0016301">
    <property type="term" value="F:kinase activity"/>
    <property type="evidence" value="ECO:0007669"/>
    <property type="project" value="UniProtKB-KW"/>
</dbReference>
<keyword evidence="2" id="KW-1185">Reference proteome</keyword>
<dbReference type="RefSeq" id="WP_067880018.1">
    <property type="nucleotide sequence ID" value="NZ_JAAXOP010000027.1"/>
</dbReference>
<evidence type="ECO:0000313" key="1">
    <source>
        <dbReference type="EMBL" id="NKY54268.1"/>
    </source>
</evidence>
<dbReference type="Gene3D" id="3.40.50.300">
    <property type="entry name" value="P-loop containing nucleotide triphosphate hydrolases"/>
    <property type="match status" value="1"/>
</dbReference>
<sequence length="172" mass="18914">MATLVVIRGNSASGKSTIAAGLQRRFEHGRCAVVGQDVVRRQIVREPDLPGGWNIELIGHIARLCLARGMVTIVEGILDADRYAPMLHSLAETADSALHYGFDLTFAETLARHAGRPQAATIPPDQMARWYHGWQPLPHADEMRIDSSWNFDSIIGRIHIDVLTATGDSQLP</sequence>
<organism evidence="1 2">
    <name type="scientific">Nocardia vermiculata</name>
    <dbReference type="NCBI Taxonomy" id="257274"/>
    <lineage>
        <taxon>Bacteria</taxon>
        <taxon>Bacillati</taxon>
        <taxon>Actinomycetota</taxon>
        <taxon>Actinomycetes</taxon>
        <taxon>Mycobacteriales</taxon>
        <taxon>Nocardiaceae</taxon>
        <taxon>Nocardia</taxon>
    </lineage>
</organism>